<evidence type="ECO:0000313" key="5">
    <source>
        <dbReference type="EMBL" id="TVP41337.1"/>
    </source>
</evidence>
<dbReference type="GO" id="GO:0006107">
    <property type="term" value="P:oxaloacetate metabolic process"/>
    <property type="evidence" value="ECO:0007669"/>
    <property type="project" value="TreeGrafter"/>
</dbReference>
<dbReference type="SUPFAM" id="SSF51621">
    <property type="entry name" value="Phosphoenolpyruvate/pyruvate domain"/>
    <property type="match status" value="1"/>
</dbReference>
<keyword evidence="3" id="KW-0460">Magnesium</keyword>
<dbReference type="AlphaFoldDB" id="A0A557SXK2"/>
<dbReference type="GO" id="GO:0016829">
    <property type="term" value="F:lyase activity"/>
    <property type="evidence" value="ECO:0007669"/>
    <property type="project" value="UniProtKB-KW"/>
</dbReference>
<organism evidence="5 6">
    <name type="scientific">Candidatus Nitrosocosmicus arcticus</name>
    <dbReference type="NCBI Taxonomy" id="2035267"/>
    <lineage>
        <taxon>Archaea</taxon>
        <taxon>Nitrososphaerota</taxon>
        <taxon>Nitrososphaeria</taxon>
        <taxon>Nitrososphaerales</taxon>
        <taxon>Nitrososphaeraceae</taxon>
        <taxon>Candidatus Nitrosocosmicus</taxon>
    </lineage>
</organism>
<protein>
    <submittedName>
        <fullName evidence="5">Putative citrate/ citryl-CoA lyase</fullName>
    </submittedName>
</protein>
<evidence type="ECO:0000259" key="4">
    <source>
        <dbReference type="Pfam" id="PF03328"/>
    </source>
</evidence>
<evidence type="ECO:0000256" key="1">
    <source>
        <dbReference type="ARBA" id="ARBA00001946"/>
    </source>
</evidence>
<comment type="cofactor">
    <cofactor evidence="1">
        <name>Mg(2+)</name>
        <dbReference type="ChEBI" id="CHEBI:18420"/>
    </cofactor>
</comment>
<keyword evidence="6" id="KW-1185">Reference proteome</keyword>
<dbReference type="InterPro" id="IPR005000">
    <property type="entry name" value="Aldolase/citrate-lyase_domain"/>
</dbReference>
<evidence type="ECO:0000256" key="3">
    <source>
        <dbReference type="ARBA" id="ARBA00022842"/>
    </source>
</evidence>
<dbReference type="PANTHER" id="PTHR32308">
    <property type="entry name" value="LYASE BETA SUBUNIT, PUTATIVE (AFU_ORTHOLOGUE AFUA_4G13030)-RELATED"/>
    <property type="match status" value="1"/>
</dbReference>
<dbReference type="Pfam" id="PF03328">
    <property type="entry name" value="HpcH_HpaI"/>
    <property type="match status" value="1"/>
</dbReference>
<dbReference type="GO" id="GO:0000287">
    <property type="term" value="F:magnesium ion binding"/>
    <property type="evidence" value="ECO:0007669"/>
    <property type="project" value="TreeGrafter"/>
</dbReference>
<name>A0A557SXK2_9ARCH</name>
<accession>A0A557SXK2</accession>
<dbReference type="EMBL" id="VOAH01000003">
    <property type="protein sequence ID" value="TVP41337.1"/>
    <property type="molecule type" value="Genomic_DNA"/>
</dbReference>
<sequence length="291" mass="32545">MGRSRSLIFIPGNNQRFLEKSRTINSDIICYDLEDSVPQEEKEIARESVKSTIQEISKINDINKERILAVRINSPTSDQTATDLKKVITPGIDAIVIPKVDDDKQIAEISKIIEKEENEKNIQSGIIKIIPSIESALGVVNAYNIAKSDQRITTLVFGIFDFLHDMKIDNQDVETITGFMYARAKVPVDARAAGIDSIDSIWQDIHDHSGLIKDLKLGKKLGYNGKCIIHPSQIEHVHSVFSPSNQDIEWAKKVVQALDSAKNSSTGAVKLEGKMIDVVHYKQARRILDSR</sequence>
<dbReference type="Proteomes" id="UP000315289">
    <property type="component" value="Unassembled WGS sequence"/>
</dbReference>
<feature type="domain" description="HpcH/HpaI aldolase/citrate lyase" evidence="4">
    <location>
        <begin position="5"/>
        <end position="231"/>
    </location>
</feature>
<keyword evidence="2" id="KW-0479">Metal-binding</keyword>
<dbReference type="InterPro" id="IPR015813">
    <property type="entry name" value="Pyrv/PenolPyrv_kinase-like_dom"/>
</dbReference>
<evidence type="ECO:0000313" key="6">
    <source>
        <dbReference type="Proteomes" id="UP000315289"/>
    </source>
</evidence>
<dbReference type="PIRSF" id="PIRSF015582">
    <property type="entry name" value="Cit_lyase_B"/>
    <property type="match status" value="1"/>
</dbReference>
<reference evidence="5 6" key="1">
    <citation type="journal article" date="2019" name="Front. Microbiol.">
        <title>Ammonia Oxidation by the Arctic Terrestrial Thaumarchaeote Candidatus Nitrosocosmicus arcticus Is Stimulated by Increasing Temperatures.</title>
        <authorList>
            <person name="Alves R.J.E."/>
            <person name="Kerou M."/>
            <person name="Zappe A."/>
            <person name="Bittner R."/>
            <person name="Abby S.S."/>
            <person name="Schmidt H.A."/>
            <person name="Pfeifer K."/>
            <person name="Schleper C."/>
        </authorList>
    </citation>
    <scope>NUCLEOTIDE SEQUENCE [LARGE SCALE GENOMIC DNA]</scope>
    <source>
        <strain evidence="5 6">Kfb</strain>
    </source>
</reference>
<dbReference type="Gene3D" id="3.20.20.60">
    <property type="entry name" value="Phosphoenolpyruvate-binding domains"/>
    <property type="match status" value="1"/>
</dbReference>
<proteinExistence type="predicted"/>
<dbReference type="PANTHER" id="PTHR32308:SF0">
    <property type="entry name" value="HPCH_HPAI ALDOLASE_CITRATE LYASE DOMAIN-CONTAINING PROTEIN"/>
    <property type="match status" value="1"/>
</dbReference>
<dbReference type="RefSeq" id="WP_222424771.1">
    <property type="nucleotide sequence ID" value="NZ_ML675579.1"/>
</dbReference>
<evidence type="ECO:0000256" key="2">
    <source>
        <dbReference type="ARBA" id="ARBA00022723"/>
    </source>
</evidence>
<gene>
    <name evidence="5" type="primary">citE</name>
    <name evidence="5" type="ORF">NARC_30051</name>
</gene>
<dbReference type="InterPro" id="IPR040442">
    <property type="entry name" value="Pyrv_kinase-like_dom_sf"/>
</dbReference>
<comment type="caution">
    <text evidence="5">The sequence shown here is derived from an EMBL/GenBank/DDBJ whole genome shotgun (WGS) entry which is preliminary data.</text>
</comment>
<keyword evidence="5" id="KW-0456">Lyase</keyword>
<dbReference type="InterPro" id="IPR011206">
    <property type="entry name" value="Citrate_lyase_beta/mcl1/mcl2"/>
</dbReference>